<evidence type="ECO:0000259" key="4">
    <source>
        <dbReference type="PROSITE" id="PS51194"/>
    </source>
</evidence>
<comment type="caution">
    <text evidence="5">The sequence shown here is derived from an EMBL/GenBank/DDBJ whole genome shotgun (WGS) entry which is preliminary data.</text>
</comment>
<dbReference type="SUPFAM" id="SSF52540">
    <property type="entry name" value="P-loop containing nucleoside triphosphate hydrolases"/>
    <property type="match status" value="1"/>
</dbReference>
<dbReference type="GO" id="GO:0016887">
    <property type="term" value="F:ATP hydrolysis activity"/>
    <property type="evidence" value="ECO:0007669"/>
    <property type="project" value="TreeGrafter"/>
</dbReference>
<organism evidence="5 6">
    <name type="scientific">Micromonospora parathelypteridis</name>
    <dbReference type="NCBI Taxonomy" id="1839617"/>
    <lineage>
        <taxon>Bacteria</taxon>
        <taxon>Bacillati</taxon>
        <taxon>Actinomycetota</taxon>
        <taxon>Actinomycetes</taxon>
        <taxon>Micromonosporales</taxon>
        <taxon>Micromonosporaceae</taxon>
        <taxon>Micromonospora</taxon>
    </lineage>
</organism>
<dbReference type="Gene3D" id="3.40.50.300">
    <property type="entry name" value="P-loop containing nucleotide triphosphate hydrolases"/>
    <property type="match status" value="2"/>
</dbReference>
<dbReference type="EMBL" id="JACHDP010000001">
    <property type="protein sequence ID" value="MBB5479295.1"/>
    <property type="molecule type" value="Genomic_DNA"/>
</dbReference>
<dbReference type="Pfam" id="PF00270">
    <property type="entry name" value="DEAD"/>
    <property type="match status" value="1"/>
</dbReference>
<evidence type="ECO:0000256" key="2">
    <source>
        <dbReference type="ARBA" id="ARBA00022840"/>
    </source>
</evidence>
<reference evidence="5 6" key="1">
    <citation type="submission" date="2020-08" db="EMBL/GenBank/DDBJ databases">
        <title>Sequencing the genomes of 1000 actinobacteria strains.</title>
        <authorList>
            <person name="Klenk H.-P."/>
        </authorList>
    </citation>
    <scope>NUCLEOTIDE SEQUENCE [LARGE SCALE GENOMIC DNA]</scope>
    <source>
        <strain evidence="5 6">DSM 103125</strain>
    </source>
</reference>
<dbReference type="InterPro" id="IPR011545">
    <property type="entry name" value="DEAD/DEAH_box_helicase_dom"/>
</dbReference>
<evidence type="ECO:0008006" key="7">
    <source>
        <dbReference type="Google" id="ProtNLM"/>
    </source>
</evidence>
<keyword evidence="6" id="KW-1185">Reference proteome</keyword>
<dbReference type="Proteomes" id="UP000586947">
    <property type="component" value="Unassembled WGS sequence"/>
</dbReference>
<dbReference type="SMART" id="SM00490">
    <property type="entry name" value="HELICc"/>
    <property type="match status" value="1"/>
</dbReference>
<keyword evidence="1" id="KW-0547">Nucleotide-binding</keyword>
<protein>
    <recommendedName>
        <fullName evidence="7">DEAD/DEAH box helicase</fullName>
    </recommendedName>
</protein>
<gene>
    <name evidence="5" type="ORF">HNR20_003800</name>
</gene>
<feature type="domain" description="Helicase C-terminal" evidence="4">
    <location>
        <begin position="513"/>
        <end position="678"/>
    </location>
</feature>
<dbReference type="PROSITE" id="PS51192">
    <property type="entry name" value="HELICASE_ATP_BIND_1"/>
    <property type="match status" value="1"/>
</dbReference>
<dbReference type="RefSeq" id="WP_184181797.1">
    <property type="nucleotide sequence ID" value="NZ_BMNF01000001.1"/>
</dbReference>
<dbReference type="PANTHER" id="PTHR47962">
    <property type="entry name" value="ATP-DEPENDENT HELICASE LHR-RELATED-RELATED"/>
    <property type="match status" value="1"/>
</dbReference>
<evidence type="ECO:0000313" key="6">
    <source>
        <dbReference type="Proteomes" id="UP000586947"/>
    </source>
</evidence>
<evidence type="ECO:0000259" key="3">
    <source>
        <dbReference type="PROSITE" id="PS51192"/>
    </source>
</evidence>
<dbReference type="NCBIfam" id="NF041067">
    <property type="entry name" value="DpdJ"/>
    <property type="match status" value="1"/>
</dbReference>
<dbReference type="InterPro" id="IPR001650">
    <property type="entry name" value="Helicase_C-like"/>
</dbReference>
<proteinExistence type="predicted"/>
<keyword evidence="2" id="KW-0067">ATP-binding</keyword>
<accession>A0A840VRH7</accession>
<feature type="domain" description="Helicase ATP-binding" evidence="3">
    <location>
        <begin position="179"/>
        <end position="441"/>
    </location>
</feature>
<dbReference type="Pfam" id="PF00271">
    <property type="entry name" value="Helicase_C"/>
    <property type="match status" value="1"/>
</dbReference>
<dbReference type="GO" id="GO:0003677">
    <property type="term" value="F:DNA binding"/>
    <property type="evidence" value="ECO:0007669"/>
    <property type="project" value="TreeGrafter"/>
</dbReference>
<dbReference type="SMART" id="SM00487">
    <property type="entry name" value="DEXDc"/>
    <property type="match status" value="1"/>
</dbReference>
<dbReference type="PROSITE" id="PS51194">
    <property type="entry name" value="HELICASE_CTER"/>
    <property type="match status" value="1"/>
</dbReference>
<dbReference type="InterPro" id="IPR027417">
    <property type="entry name" value="P-loop_NTPase"/>
</dbReference>
<name>A0A840VRH7_9ACTN</name>
<dbReference type="InterPro" id="IPR052511">
    <property type="entry name" value="ATP-dep_Helicase"/>
</dbReference>
<sequence length="1473" mass="162118">MIDDRRFLSGVLDDLEDLELPLLSWGVTSGVIARDEVLAAIEERLLDPDAPYVLADEVLEELERRGLLLEVPRSSPRSYRTRLAETVRLTAALRQMFPITNRTGRWWDQSPKLVADYRLHVARRRYPARDIPVESLLAALSSLDDNGLGERQTAVVRALLGERELARFQVEASTAIRRHLAAGVGRAVIVGAGTGSGKTLAFYLPALMAMADNAHAGGGGVHTLALYPRNELLRDQLREAVANVTAVNDAQRAHGGRPLRIGVLYGDTLYQADDRRLGHGGDGAWRRHGGDAVCPYLKCPTCRGDLVWAEADRTAVPPRERLRCTDQRCAQAAIAHLVLTRDGLHRNPPDLLFTTTEMLNISSTDPRQAPLLGWTGRKVPKLVLLDEAHTYGGMHGAQVALLLRRWRSGLGRQATMVGLSATLRDAADFFGELTGVDRHDVDYLTPRPTDLEEEGREYAIALRVDPVSRVSPLSTTIQAAMLYGRTLDVRGAELLYGSRGFVFTDDLDVTNRLFNDLVHAEGGRSAGPGRRPQVLAGLRSANGATHDQYVDGQSWELVHRIGRHLDPQAMTHGLRVSRTSSQDSGVDQDADLVVATASLEVGVDDDRVGLVMQHKAPRDAASFLQRRGRAGRRRLTRPWTVVTLSDFGRDRLTYQAYDQLFAPELPARRLPVSNRFVLKIQATQAMLDWVGRRTQCDSRRVVQAPKPKGPNPHPDAEVVLKQLRALLEDSNVQADLASWLRRALDISADEVSALLWEPPRSLLLSVVPTILRRLESGWRAYVPEPGARPGSLLPEFVTRTLFDPLNVPEVSFRLPFHADDESMPIERVLREAVPGRVSHRYGYRRARDRTWLPLPDPEAAGVVEIASFAAHYDDEGWWEPAGEPAVRVLRPHLINLTEPPLDVRDQSQGTPLWSSQFLPDHLYEGAIPRPSRWQDRVLSVGFATGASGNPVQVRRMTTGAACTTVTGSGRTTTVTSTVRYRHRGEPAALGFSLDVDAIRFTVAPLDLAKEAVAAHLRSPQWRSTAFKAALAADPALDEDANTFQRGWLALVYTTAYSLRRVADTNADTQDTHRALASGRWAADIDRVLNAIYRSDGSTAPSRLVDDLSALAGRPAVIDAVDRHSRLLWCDEVAALTADLAQRTYRETVAAAILAAAQRACPDAQDGDLIVDVLPAETAEAPTTIWLSETAVGGLGVITQLVPYYQQDPRRFWALVDSALAPSDYEYLHTTLTQLLRHLVADPQSAAAQAVAVLRDPPSAAEAEEALVTLRSSWAQIDGYPRPQAVAALSTRLLRQGTDAGTDRLVLDLMQAWDSVQDHLGFEVEAAIFAYLVGNGGITIAGLDPRRFGADQVYSMLWPRGAEARSQQLAHYQPYALPALLDRLLVGAAHDERLTHVDVTEPQWRQRYVNEIAARGAVRLVAPVDRVADLTAAMRALPAIAVDHGALRVYGDVRAVDREAAQVRCVVEIREFAQ</sequence>
<dbReference type="PANTHER" id="PTHR47962:SF5">
    <property type="entry name" value="ATP-DEPENDENT HELICASE LHR-RELATED"/>
    <property type="match status" value="1"/>
</dbReference>
<evidence type="ECO:0000256" key="1">
    <source>
        <dbReference type="ARBA" id="ARBA00022741"/>
    </source>
</evidence>
<evidence type="ECO:0000313" key="5">
    <source>
        <dbReference type="EMBL" id="MBB5479295.1"/>
    </source>
</evidence>
<dbReference type="GO" id="GO:0005524">
    <property type="term" value="F:ATP binding"/>
    <property type="evidence" value="ECO:0007669"/>
    <property type="project" value="UniProtKB-KW"/>
</dbReference>
<dbReference type="InterPro" id="IPR014001">
    <property type="entry name" value="Helicase_ATP-bd"/>
</dbReference>